<feature type="non-terminal residue" evidence="1">
    <location>
        <position position="1"/>
    </location>
</feature>
<dbReference type="OrthoDB" id="990159at2759"/>
<evidence type="ECO:0000313" key="2">
    <source>
        <dbReference type="Proteomes" id="UP000593560"/>
    </source>
</evidence>
<name>A0A7J9I5R2_9ROSI</name>
<organism evidence="1 2">
    <name type="scientific">Gossypium harknessii</name>
    <dbReference type="NCBI Taxonomy" id="34285"/>
    <lineage>
        <taxon>Eukaryota</taxon>
        <taxon>Viridiplantae</taxon>
        <taxon>Streptophyta</taxon>
        <taxon>Embryophyta</taxon>
        <taxon>Tracheophyta</taxon>
        <taxon>Spermatophyta</taxon>
        <taxon>Magnoliopsida</taxon>
        <taxon>eudicotyledons</taxon>
        <taxon>Gunneridae</taxon>
        <taxon>Pentapetalae</taxon>
        <taxon>rosids</taxon>
        <taxon>malvids</taxon>
        <taxon>Malvales</taxon>
        <taxon>Malvaceae</taxon>
        <taxon>Malvoideae</taxon>
        <taxon>Gossypium</taxon>
    </lineage>
</organism>
<comment type="caution">
    <text evidence="1">The sequence shown here is derived from an EMBL/GenBank/DDBJ whole genome shotgun (WGS) entry which is preliminary data.</text>
</comment>
<proteinExistence type="predicted"/>
<reference evidence="1 2" key="1">
    <citation type="journal article" date="2019" name="Genome Biol. Evol.">
        <title>Insights into the evolution of the New World diploid cottons (Gossypium, subgenus Houzingenia) based on genome sequencing.</title>
        <authorList>
            <person name="Grover C.E."/>
            <person name="Arick M.A. 2nd"/>
            <person name="Thrash A."/>
            <person name="Conover J.L."/>
            <person name="Sanders W.S."/>
            <person name="Peterson D.G."/>
            <person name="Frelichowski J.E."/>
            <person name="Scheffler J.A."/>
            <person name="Scheffler B.E."/>
            <person name="Wendel J.F."/>
        </authorList>
    </citation>
    <scope>NUCLEOTIDE SEQUENCE [LARGE SCALE GENOMIC DNA]</scope>
    <source>
        <strain evidence="1">0</strain>
        <tissue evidence="1">Leaf</tissue>
    </source>
</reference>
<evidence type="ECO:0008006" key="3">
    <source>
        <dbReference type="Google" id="ProtNLM"/>
    </source>
</evidence>
<keyword evidence="2" id="KW-1185">Reference proteome</keyword>
<dbReference type="EMBL" id="JABFAD010022190">
    <property type="protein sequence ID" value="MBA0817462.1"/>
    <property type="molecule type" value="Genomic_DNA"/>
</dbReference>
<sequence length="212" mass="24519">VTLAYGNWKWSFLRRFVDNNVIPYIAGIQALCPFAGHDVLNCLHPVENKWKFAWSFVDPQRVRQRGMGSSVSCNCGTTEKSILRVLRDYCKACEVCKQIILVGVWPLNFSTSLFQWVTANLRNDFEIAFGEVDWPSLFGIICWKLWKQRNSWVFQGEPLNMHHILPSLWRWARSNVHRSVASVGNSARNTQNRERPPLSEYIKVNTASATTW</sequence>
<dbReference type="AlphaFoldDB" id="A0A7J9I5R2"/>
<accession>A0A7J9I5R2</accession>
<dbReference type="Proteomes" id="UP000593560">
    <property type="component" value="Unassembled WGS sequence"/>
</dbReference>
<gene>
    <name evidence="1" type="ORF">Gohar_025756</name>
</gene>
<evidence type="ECO:0000313" key="1">
    <source>
        <dbReference type="EMBL" id="MBA0817462.1"/>
    </source>
</evidence>
<protein>
    <recommendedName>
        <fullName evidence="3">Reverse transcriptase zinc-binding domain-containing protein</fullName>
    </recommendedName>
</protein>